<proteinExistence type="predicted"/>
<dbReference type="InterPro" id="IPR009732">
    <property type="entry name" value="DUF1304"/>
</dbReference>
<organism evidence="2 3">
    <name type="scientific">Primorskyibacter flagellatus</name>
    <dbReference type="NCBI Taxonomy" id="1387277"/>
    <lineage>
        <taxon>Bacteria</taxon>
        <taxon>Pseudomonadati</taxon>
        <taxon>Pseudomonadota</taxon>
        <taxon>Alphaproteobacteria</taxon>
        <taxon>Rhodobacterales</taxon>
        <taxon>Roseobacteraceae</taxon>
        <taxon>Primorskyibacter</taxon>
    </lineage>
</organism>
<keyword evidence="1" id="KW-0812">Transmembrane</keyword>
<dbReference type="RefSeq" id="WP_188478984.1">
    <property type="nucleotide sequence ID" value="NZ_BMFJ01000002.1"/>
</dbReference>
<sequence>MSTIALFCLLFVILFHALAFVGEAFLWMRPALHRGMIRKVNPGLDMDPADQARVTRILMINQGVYNLMIALGGIAALMSPGATGTALATYVFAFAIAAGATLAFTTVAFVGAALQATPALIGLWFLLS</sequence>
<comment type="caution">
    <text evidence="2">The sequence shown here is derived from an EMBL/GenBank/DDBJ whole genome shotgun (WGS) entry which is preliminary data.</text>
</comment>
<protein>
    <recommendedName>
        <fullName evidence="4">DUF1304 domain-containing protein</fullName>
    </recommendedName>
</protein>
<keyword evidence="1" id="KW-0472">Membrane</keyword>
<keyword evidence="1" id="KW-1133">Transmembrane helix</keyword>
<dbReference type="Pfam" id="PF06993">
    <property type="entry name" value="DUF1304"/>
    <property type="match status" value="1"/>
</dbReference>
<feature type="transmembrane region" description="Helical" evidence="1">
    <location>
        <begin position="67"/>
        <end position="95"/>
    </location>
</feature>
<dbReference type="Proteomes" id="UP000612855">
    <property type="component" value="Unassembled WGS sequence"/>
</dbReference>
<keyword evidence="3" id="KW-1185">Reference proteome</keyword>
<dbReference type="AlphaFoldDB" id="A0A917ACM5"/>
<gene>
    <name evidence="2" type="ORF">GCM10011360_33690</name>
</gene>
<dbReference type="EMBL" id="BMFJ01000002">
    <property type="protein sequence ID" value="GGE43651.1"/>
    <property type="molecule type" value="Genomic_DNA"/>
</dbReference>
<name>A0A917ACM5_9RHOB</name>
<accession>A0A917ACM5</accession>
<evidence type="ECO:0008006" key="4">
    <source>
        <dbReference type="Google" id="ProtNLM"/>
    </source>
</evidence>
<evidence type="ECO:0000313" key="3">
    <source>
        <dbReference type="Proteomes" id="UP000612855"/>
    </source>
</evidence>
<evidence type="ECO:0000256" key="1">
    <source>
        <dbReference type="SAM" id="Phobius"/>
    </source>
</evidence>
<evidence type="ECO:0000313" key="2">
    <source>
        <dbReference type="EMBL" id="GGE43651.1"/>
    </source>
</evidence>
<reference evidence="3" key="1">
    <citation type="journal article" date="2019" name="Int. J. Syst. Evol. Microbiol.">
        <title>The Global Catalogue of Microorganisms (GCM) 10K type strain sequencing project: providing services to taxonomists for standard genome sequencing and annotation.</title>
        <authorList>
            <consortium name="The Broad Institute Genomics Platform"/>
            <consortium name="The Broad Institute Genome Sequencing Center for Infectious Disease"/>
            <person name="Wu L."/>
            <person name="Ma J."/>
        </authorList>
    </citation>
    <scope>NUCLEOTIDE SEQUENCE [LARGE SCALE GENOMIC DNA]</scope>
    <source>
        <strain evidence="3">CGMCC 1.12664</strain>
    </source>
</reference>